<keyword evidence="3" id="KW-1185">Reference proteome</keyword>
<keyword evidence="1" id="KW-0472">Membrane</keyword>
<evidence type="ECO:0000313" key="3">
    <source>
        <dbReference type="Proteomes" id="UP000700059"/>
    </source>
</evidence>
<sequence>MKKILNITQNNLLNIIQKGGGFPKESYLATFILKFIPKTLNFRYNPNKGFLLCLFIVYPLGMNFLVARTTRNVIISKLFRIILNSKTQKTFAIPLFCLMLFNLAFANNSNISNNIIQSASEGRNVVSESKLDPIEINKNSSTPFKSETILNWHYALQRENPRSKEVIGTTSENLFVKNLKQEEKTKEDKQDSTQELVAVKGYCFIKDEINVGKQPSSIRLNCQSNVGSITLFANLVNVNAKASLMADPKYIEKDKVRFNVKSAVVLNEEKTSYNLATFVNDRKVAEIGWGALSYSSDELKSATNEYLKALQESKKKQEVQYATTTDGAGNAYMQPIQTTNTQKPEVSDYFYTAGVNILADIAKSTAEVFKKDLPYLYQILPNTKIWIDLQVEKRGVYVR</sequence>
<keyword evidence="1" id="KW-0812">Transmembrane</keyword>
<dbReference type="RefSeq" id="WP_221532521.1">
    <property type="nucleotide sequence ID" value="NZ_JAIGYP010000010.1"/>
</dbReference>
<accession>A0ABS7JPB5</accession>
<proteinExistence type="predicted"/>
<organism evidence="2 3">
    <name type="scientific">Helicobacter turcicus</name>
    <dbReference type="NCBI Taxonomy" id="2867412"/>
    <lineage>
        <taxon>Bacteria</taxon>
        <taxon>Pseudomonadati</taxon>
        <taxon>Campylobacterota</taxon>
        <taxon>Epsilonproteobacteria</taxon>
        <taxon>Campylobacterales</taxon>
        <taxon>Helicobacteraceae</taxon>
        <taxon>Helicobacter</taxon>
    </lineage>
</organism>
<keyword evidence="1" id="KW-1133">Transmembrane helix</keyword>
<evidence type="ECO:0000256" key="1">
    <source>
        <dbReference type="SAM" id="Phobius"/>
    </source>
</evidence>
<name>A0ABS7JPB5_9HELI</name>
<dbReference type="EMBL" id="JAIGYQ010000010">
    <property type="protein sequence ID" value="MBX7491241.1"/>
    <property type="molecule type" value="Genomic_DNA"/>
</dbReference>
<feature type="transmembrane region" description="Helical" evidence="1">
    <location>
        <begin position="49"/>
        <end position="67"/>
    </location>
</feature>
<gene>
    <name evidence="2" type="ORF">K4G57_07190</name>
</gene>
<dbReference type="Proteomes" id="UP000700059">
    <property type="component" value="Unassembled WGS sequence"/>
</dbReference>
<evidence type="ECO:0000313" key="2">
    <source>
        <dbReference type="EMBL" id="MBX7491241.1"/>
    </source>
</evidence>
<protein>
    <submittedName>
        <fullName evidence="2">Uncharacterized protein</fullName>
    </submittedName>
</protein>
<comment type="caution">
    <text evidence="2">The sequence shown here is derived from an EMBL/GenBank/DDBJ whole genome shotgun (WGS) entry which is preliminary data.</text>
</comment>
<reference evidence="2 3" key="1">
    <citation type="submission" date="2021-08" db="EMBL/GenBank/DDBJ databases">
        <title>Helicobacter spp. isolated from feces of Anatolian Ground Squirrel (Spermophilus xanthoprymnus) in Turkey.</title>
        <authorList>
            <person name="Aydin F."/>
            <person name="Abay S."/>
            <person name="Kayman T."/>
            <person name="Karakaya E."/>
            <person name="Saticioglu I.B."/>
        </authorList>
    </citation>
    <scope>NUCLEOTIDE SEQUENCE [LARGE SCALE GENOMIC DNA]</scope>
    <source>
        <strain evidence="2 3">Faydin-H70</strain>
    </source>
</reference>